<keyword evidence="5" id="KW-0067">ATP-binding</keyword>
<accession>A0A848LCQ9</accession>
<dbReference type="GO" id="GO:0005524">
    <property type="term" value="F:ATP binding"/>
    <property type="evidence" value="ECO:0007669"/>
    <property type="project" value="UniProtKB-KW"/>
</dbReference>
<dbReference type="EC" id="2.7.11.1" evidence="1"/>
<keyword evidence="4 8" id="KW-0418">Kinase</keyword>
<dbReference type="Pfam" id="PF00069">
    <property type="entry name" value="Pkinase"/>
    <property type="match status" value="1"/>
</dbReference>
<dbReference type="InterPro" id="IPR050660">
    <property type="entry name" value="NEK_Ser/Thr_kinase"/>
</dbReference>
<evidence type="ECO:0000256" key="3">
    <source>
        <dbReference type="ARBA" id="ARBA00022741"/>
    </source>
</evidence>
<proteinExistence type="predicted"/>
<dbReference type="GO" id="GO:0004674">
    <property type="term" value="F:protein serine/threonine kinase activity"/>
    <property type="evidence" value="ECO:0007669"/>
    <property type="project" value="UniProtKB-EC"/>
</dbReference>
<dbReference type="InterPro" id="IPR000719">
    <property type="entry name" value="Prot_kinase_dom"/>
</dbReference>
<keyword evidence="2" id="KW-0808">Transferase</keyword>
<dbReference type="AlphaFoldDB" id="A0A848LCQ9"/>
<organism evidence="8 9">
    <name type="scientific">Pyxidicoccus fallax</name>
    <dbReference type="NCBI Taxonomy" id="394095"/>
    <lineage>
        <taxon>Bacteria</taxon>
        <taxon>Pseudomonadati</taxon>
        <taxon>Myxococcota</taxon>
        <taxon>Myxococcia</taxon>
        <taxon>Myxococcales</taxon>
        <taxon>Cystobacterineae</taxon>
        <taxon>Myxococcaceae</taxon>
        <taxon>Pyxidicoccus</taxon>
    </lineage>
</organism>
<dbReference type="RefSeq" id="WP_169345525.1">
    <property type="nucleotide sequence ID" value="NZ_JABBJJ010000061.1"/>
</dbReference>
<name>A0A848LCQ9_9BACT</name>
<keyword evidence="9" id="KW-1185">Reference proteome</keyword>
<feature type="region of interest" description="Disordered" evidence="6">
    <location>
        <begin position="366"/>
        <end position="389"/>
    </location>
</feature>
<dbReference type="PANTHER" id="PTHR43671:SF13">
    <property type="entry name" value="SERINE_THREONINE-PROTEIN KINASE NEK2"/>
    <property type="match status" value="1"/>
</dbReference>
<evidence type="ECO:0000256" key="4">
    <source>
        <dbReference type="ARBA" id="ARBA00022777"/>
    </source>
</evidence>
<evidence type="ECO:0000313" key="9">
    <source>
        <dbReference type="Proteomes" id="UP000518300"/>
    </source>
</evidence>
<dbReference type="InterPro" id="IPR011009">
    <property type="entry name" value="Kinase-like_dom_sf"/>
</dbReference>
<evidence type="ECO:0000259" key="7">
    <source>
        <dbReference type="PROSITE" id="PS50011"/>
    </source>
</evidence>
<dbReference type="PROSITE" id="PS50011">
    <property type="entry name" value="PROTEIN_KINASE_DOM"/>
    <property type="match status" value="1"/>
</dbReference>
<protein>
    <recommendedName>
        <fullName evidence="1">non-specific serine/threonine protein kinase</fullName>
        <ecNumber evidence="1">2.7.11.1</ecNumber>
    </recommendedName>
</protein>
<dbReference type="PANTHER" id="PTHR43671">
    <property type="entry name" value="SERINE/THREONINE-PROTEIN KINASE NEK"/>
    <property type="match status" value="1"/>
</dbReference>
<evidence type="ECO:0000313" key="8">
    <source>
        <dbReference type="EMBL" id="NMO16234.1"/>
    </source>
</evidence>
<dbReference type="Gene3D" id="3.30.200.20">
    <property type="entry name" value="Phosphorylase Kinase, domain 1"/>
    <property type="match status" value="1"/>
</dbReference>
<reference evidence="8 9" key="1">
    <citation type="submission" date="2020-04" db="EMBL/GenBank/DDBJ databases">
        <title>Draft genome of Pyxidicoccus fallax type strain.</title>
        <authorList>
            <person name="Whitworth D.E."/>
        </authorList>
    </citation>
    <scope>NUCLEOTIDE SEQUENCE [LARGE SCALE GENOMIC DNA]</scope>
    <source>
        <strain evidence="8 9">DSM 14698</strain>
    </source>
</reference>
<sequence length="389" mass="42773">MVFSRPPVSPPGNVLFRRDGIAYEWVQDLGTGFHGERVRLVRRRGKRGEDLGRVIVKTLALPALTPGTHEARKRLEEEVQLATFLVHPHIARVHGLQETKGALHVIMEAVSGRSLESLLTVAHGRGRYFSESFMLHIGAQVAGALAHAHGRRDVSNRPLRIVHRAIDPTRIRVKLSGKAKLMDFGLASAHLPGRRTVRLPRPRGDGYYTSPEALLGEDEDARSDLFVLGLVLLEFATGRHLFNPPDLLARDMWTALPGAEQERLRHAIGRAQDVWSEPGIDDIVLRAATFTPADVAWAAEKLSEPVRALFARLLRRAPSERFSSAAEVEDRVCGLLSERGDYGHADAAAELRQALEEAGEALAAEEHGARRLLHPDDISTEPAPAGPEA</sequence>
<dbReference type="EMBL" id="JABBJJ010000061">
    <property type="protein sequence ID" value="NMO16234.1"/>
    <property type="molecule type" value="Genomic_DNA"/>
</dbReference>
<evidence type="ECO:0000256" key="1">
    <source>
        <dbReference type="ARBA" id="ARBA00012513"/>
    </source>
</evidence>
<evidence type="ECO:0000256" key="2">
    <source>
        <dbReference type="ARBA" id="ARBA00022679"/>
    </source>
</evidence>
<dbReference type="SUPFAM" id="SSF56112">
    <property type="entry name" value="Protein kinase-like (PK-like)"/>
    <property type="match status" value="1"/>
</dbReference>
<evidence type="ECO:0000256" key="5">
    <source>
        <dbReference type="ARBA" id="ARBA00022840"/>
    </source>
</evidence>
<feature type="domain" description="Protein kinase" evidence="7">
    <location>
        <begin position="23"/>
        <end position="336"/>
    </location>
</feature>
<evidence type="ECO:0000256" key="6">
    <source>
        <dbReference type="SAM" id="MobiDB-lite"/>
    </source>
</evidence>
<dbReference type="Gene3D" id="1.10.510.10">
    <property type="entry name" value="Transferase(Phosphotransferase) domain 1"/>
    <property type="match status" value="1"/>
</dbReference>
<gene>
    <name evidence="8" type="ORF">HG543_15440</name>
</gene>
<dbReference type="Proteomes" id="UP000518300">
    <property type="component" value="Unassembled WGS sequence"/>
</dbReference>
<feature type="compositionally biased region" description="Basic and acidic residues" evidence="6">
    <location>
        <begin position="366"/>
        <end position="377"/>
    </location>
</feature>
<keyword evidence="3" id="KW-0547">Nucleotide-binding</keyword>
<comment type="caution">
    <text evidence="8">The sequence shown here is derived from an EMBL/GenBank/DDBJ whole genome shotgun (WGS) entry which is preliminary data.</text>
</comment>